<evidence type="ECO:0000313" key="1">
    <source>
        <dbReference type="EMBL" id="JAH43627.1"/>
    </source>
</evidence>
<proteinExistence type="predicted"/>
<accession>A0A0E9SQU8</accession>
<dbReference type="AlphaFoldDB" id="A0A0E9SQU8"/>
<organism evidence="1">
    <name type="scientific">Anguilla anguilla</name>
    <name type="common">European freshwater eel</name>
    <name type="synonym">Muraena anguilla</name>
    <dbReference type="NCBI Taxonomy" id="7936"/>
    <lineage>
        <taxon>Eukaryota</taxon>
        <taxon>Metazoa</taxon>
        <taxon>Chordata</taxon>
        <taxon>Craniata</taxon>
        <taxon>Vertebrata</taxon>
        <taxon>Euteleostomi</taxon>
        <taxon>Actinopterygii</taxon>
        <taxon>Neopterygii</taxon>
        <taxon>Teleostei</taxon>
        <taxon>Anguilliformes</taxon>
        <taxon>Anguillidae</taxon>
        <taxon>Anguilla</taxon>
    </lineage>
</organism>
<reference evidence="1" key="2">
    <citation type="journal article" date="2015" name="Fish Shellfish Immunol.">
        <title>Early steps in the European eel (Anguilla anguilla)-Vibrio vulnificus interaction in the gills: Role of the RtxA13 toxin.</title>
        <authorList>
            <person name="Callol A."/>
            <person name="Pajuelo D."/>
            <person name="Ebbesson L."/>
            <person name="Teles M."/>
            <person name="MacKenzie S."/>
            <person name="Amaro C."/>
        </authorList>
    </citation>
    <scope>NUCLEOTIDE SEQUENCE</scope>
</reference>
<dbReference type="EMBL" id="GBXM01064950">
    <property type="protein sequence ID" value="JAH43627.1"/>
    <property type="molecule type" value="Transcribed_RNA"/>
</dbReference>
<name>A0A0E9SQU8_ANGAN</name>
<protein>
    <submittedName>
        <fullName evidence="1">Uncharacterized protein</fullName>
    </submittedName>
</protein>
<reference evidence="1" key="1">
    <citation type="submission" date="2014-11" db="EMBL/GenBank/DDBJ databases">
        <authorList>
            <person name="Amaro Gonzalez C."/>
        </authorList>
    </citation>
    <scope>NUCLEOTIDE SEQUENCE</scope>
</reference>
<sequence>MRTTTVTCFSSAFAVKSLYPGSPAVITVSLRAHMDATVHLDNSHEQPFLFVKGKTKWKQFPSRGIFFTSVYTIKSKCLFRACKLKCIMEV</sequence>